<evidence type="ECO:0000256" key="6">
    <source>
        <dbReference type="ARBA" id="ARBA00023601"/>
    </source>
</evidence>
<dbReference type="Pfam" id="PF04055">
    <property type="entry name" value="Radical_SAM"/>
    <property type="match status" value="1"/>
</dbReference>
<organism evidence="8 9">
    <name type="scientific">Vallitalea pronyensis</name>
    <dbReference type="NCBI Taxonomy" id="1348613"/>
    <lineage>
        <taxon>Bacteria</taxon>
        <taxon>Bacillati</taxon>
        <taxon>Bacillota</taxon>
        <taxon>Clostridia</taxon>
        <taxon>Lachnospirales</taxon>
        <taxon>Vallitaleaceae</taxon>
        <taxon>Vallitalea</taxon>
    </lineage>
</organism>
<dbReference type="KEGG" id="vpy:HZI73_12650"/>
<dbReference type="SFLD" id="SFLDG01386">
    <property type="entry name" value="main_SPASM_domain-containing"/>
    <property type="match status" value="1"/>
</dbReference>
<dbReference type="SUPFAM" id="SSF102114">
    <property type="entry name" value="Radical SAM enzymes"/>
    <property type="match status" value="1"/>
</dbReference>
<proteinExistence type="inferred from homology"/>
<dbReference type="GO" id="GO:0046872">
    <property type="term" value="F:metal ion binding"/>
    <property type="evidence" value="ECO:0007669"/>
    <property type="project" value="UniProtKB-KW"/>
</dbReference>
<dbReference type="SFLD" id="SFLDS00029">
    <property type="entry name" value="Radical_SAM"/>
    <property type="match status" value="1"/>
</dbReference>
<evidence type="ECO:0000256" key="1">
    <source>
        <dbReference type="ARBA" id="ARBA00001966"/>
    </source>
</evidence>
<evidence type="ECO:0000259" key="7">
    <source>
        <dbReference type="PROSITE" id="PS51918"/>
    </source>
</evidence>
<dbReference type="SFLD" id="SFLDG01384">
    <property type="entry name" value="thioether_bond_formation_requi"/>
    <property type="match status" value="1"/>
</dbReference>
<evidence type="ECO:0000313" key="9">
    <source>
        <dbReference type="Proteomes" id="UP000683246"/>
    </source>
</evidence>
<keyword evidence="3" id="KW-0479">Metal-binding</keyword>
<dbReference type="AlphaFoldDB" id="A0A8J8SH56"/>
<keyword evidence="5" id="KW-0411">Iron-sulfur</keyword>
<keyword evidence="2" id="KW-0949">S-adenosyl-L-methionine</keyword>
<dbReference type="CDD" id="cd01335">
    <property type="entry name" value="Radical_SAM"/>
    <property type="match status" value="1"/>
</dbReference>
<dbReference type="PROSITE" id="PS51918">
    <property type="entry name" value="RADICAL_SAM"/>
    <property type="match status" value="1"/>
</dbReference>
<dbReference type="PANTHER" id="PTHR43273">
    <property type="entry name" value="ANAEROBIC SULFATASE-MATURATING ENZYME HOMOLOG ASLB-RELATED"/>
    <property type="match status" value="1"/>
</dbReference>
<reference evidence="8" key="1">
    <citation type="submission" date="2020-07" db="EMBL/GenBank/DDBJ databases">
        <title>Vallitalea pronyensis genome.</title>
        <authorList>
            <person name="Postec A."/>
        </authorList>
    </citation>
    <scope>NUCLEOTIDE SEQUENCE</scope>
    <source>
        <strain evidence="8">FatNI3</strain>
    </source>
</reference>
<dbReference type="InterPro" id="IPR023885">
    <property type="entry name" value="4Fe4S-binding_SPASM_dom"/>
</dbReference>
<evidence type="ECO:0000313" key="8">
    <source>
        <dbReference type="EMBL" id="QUI23084.1"/>
    </source>
</evidence>
<dbReference type="InterPro" id="IPR023867">
    <property type="entry name" value="Sulphatase_maturase_rSAM"/>
</dbReference>
<dbReference type="InterPro" id="IPR058240">
    <property type="entry name" value="rSAM_sf"/>
</dbReference>
<evidence type="ECO:0000256" key="2">
    <source>
        <dbReference type="ARBA" id="ARBA00022691"/>
    </source>
</evidence>
<keyword evidence="4" id="KW-0408">Iron</keyword>
<dbReference type="EMBL" id="CP058649">
    <property type="protein sequence ID" value="QUI23084.1"/>
    <property type="molecule type" value="Genomic_DNA"/>
</dbReference>
<dbReference type="Proteomes" id="UP000683246">
    <property type="component" value="Chromosome"/>
</dbReference>
<comment type="cofactor">
    <cofactor evidence="1">
        <name>[4Fe-4S] cluster</name>
        <dbReference type="ChEBI" id="CHEBI:49883"/>
    </cofactor>
</comment>
<dbReference type="GO" id="GO:0051536">
    <property type="term" value="F:iron-sulfur cluster binding"/>
    <property type="evidence" value="ECO:0007669"/>
    <property type="project" value="UniProtKB-KW"/>
</dbReference>
<dbReference type="InterPro" id="IPR013785">
    <property type="entry name" value="Aldolase_TIM"/>
</dbReference>
<gene>
    <name evidence="8" type="ORF">HZI73_12650</name>
</gene>
<feature type="domain" description="Radical SAM core" evidence="7">
    <location>
        <begin position="6"/>
        <end position="222"/>
    </location>
</feature>
<dbReference type="SFLD" id="SFLDG01072">
    <property type="entry name" value="dehydrogenase_like"/>
    <property type="match status" value="1"/>
</dbReference>
<dbReference type="PANTHER" id="PTHR43273:SF3">
    <property type="entry name" value="ANAEROBIC SULFATASE-MATURATING ENZYME HOMOLOG ASLB-RELATED"/>
    <property type="match status" value="1"/>
</dbReference>
<dbReference type="RefSeq" id="WP_212698585.1">
    <property type="nucleotide sequence ID" value="NZ_CP058649.1"/>
</dbReference>
<dbReference type="InterPro" id="IPR007197">
    <property type="entry name" value="rSAM"/>
</dbReference>
<dbReference type="GO" id="GO:0016491">
    <property type="term" value="F:oxidoreductase activity"/>
    <property type="evidence" value="ECO:0007669"/>
    <property type="project" value="InterPro"/>
</dbReference>
<dbReference type="SFLD" id="SFLDG01067">
    <property type="entry name" value="SPASM/twitch_domain_containing"/>
    <property type="match status" value="1"/>
</dbReference>
<dbReference type="Pfam" id="PF13186">
    <property type="entry name" value="SPASM"/>
    <property type="match status" value="1"/>
</dbReference>
<evidence type="ECO:0000256" key="4">
    <source>
        <dbReference type="ARBA" id="ARBA00023004"/>
    </source>
</evidence>
<dbReference type="NCBIfam" id="TIGR04085">
    <property type="entry name" value="rSAM_more_4Fe4S"/>
    <property type="match status" value="1"/>
</dbReference>
<keyword evidence="9" id="KW-1185">Reference proteome</keyword>
<sequence>MINNSNKKRIVILLNITNNCNMACSYCYYQHEMDSHPGNMPIDTLEAIIKGLAESPFEEIEFIFHGGEPLIRQETFYEQSISLQETYLHNKTCFNYIQTNGTLLTDELLDMIVKHGFEVGISFDGPEHIHDHYRKFKNGKGSYKCIVENIHKLQQKKVDIGILSVCSDKTLEDIDGYYELFKGLTHIKGIDIIAPELNETSIILQQGNYARLVIALFDKWFYDTLCDFNIRTLDTIIKGFVFSTPFICYFMKNCIVQNPMLSISPKGYASPCDNNTDINLGSIFEHSLEYMLFENPVRKRYGRKESDRVEKCIFCEWYDDCHGGCPTLSNEKKGYLYCEDMKKIFSHISHVLQDMHLYKSKVLVRKNIDLIPNKVLRTSIIKVYENLNLDNVIG</sequence>
<accession>A0A8J8SH56</accession>
<protein>
    <submittedName>
        <fullName evidence="8">Radical SAM protein</fullName>
    </submittedName>
</protein>
<evidence type="ECO:0000256" key="5">
    <source>
        <dbReference type="ARBA" id="ARBA00023014"/>
    </source>
</evidence>
<dbReference type="Gene3D" id="3.20.20.70">
    <property type="entry name" value="Aldolase class I"/>
    <property type="match status" value="1"/>
</dbReference>
<evidence type="ECO:0000256" key="3">
    <source>
        <dbReference type="ARBA" id="ARBA00022723"/>
    </source>
</evidence>
<name>A0A8J8SH56_9FIRM</name>
<comment type="similarity">
    <text evidence="6">Belongs to the radical SAM superfamily. Anaerobic sulfatase-maturating enzyme family.</text>
</comment>